<name>A0A1F7F6T8_UNCRA</name>
<evidence type="ECO:0000259" key="1">
    <source>
        <dbReference type="PROSITE" id="PS50902"/>
    </source>
</evidence>
<dbReference type="SUPFAM" id="SSF52218">
    <property type="entry name" value="Flavoproteins"/>
    <property type="match status" value="1"/>
</dbReference>
<dbReference type="Proteomes" id="UP000179243">
    <property type="component" value="Unassembled WGS sequence"/>
</dbReference>
<sequence>MGSLLILFHSQEYGNTAAMARAIAEGAAAEGMKAVLVNTNEVRMDIDQYRLFSVAAFGSPDYYSYIAGGLKTFLDDWYIAKKNNARGLTGKKYGLFYSHGGGGDVKGPLETLFSELGDKVGPTIASAGKPSRTVLDACCALGKELARAAQERQ</sequence>
<evidence type="ECO:0000313" key="2">
    <source>
        <dbReference type="EMBL" id="OGK02237.1"/>
    </source>
</evidence>
<accession>A0A1F7F6T8</accession>
<feature type="domain" description="Flavodoxin-like" evidence="1">
    <location>
        <begin position="5"/>
        <end position="153"/>
    </location>
</feature>
<protein>
    <recommendedName>
        <fullName evidence="1">Flavodoxin-like domain-containing protein</fullName>
    </recommendedName>
</protein>
<reference evidence="2 3" key="1">
    <citation type="journal article" date="2016" name="Nat. Commun.">
        <title>Thousands of microbial genomes shed light on interconnected biogeochemical processes in an aquifer system.</title>
        <authorList>
            <person name="Anantharaman K."/>
            <person name="Brown C.T."/>
            <person name="Hug L.A."/>
            <person name="Sharon I."/>
            <person name="Castelle C.J."/>
            <person name="Probst A.J."/>
            <person name="Thomas B.C."/>
            <person name="Singh A."/>
            <person name="Wilkins M.J."/>
            <person name="Karaoz U."/>
            <person name="Brodie E.L."/>
            <person name="Williams K.H."/>
            <person name="Hubbard S.S."/>
            <person name="Banfield J.F."/>
        </authorList>
    </citation>
    <scope>NUCLEOTIDE SEQUENCE [LARGE SCALE GENOMIC DNA]</scope>
</reference>
<evidence type="ECO:0000313" key="3">
    <source>
        <dbReference type="Proteomes" id="UP000179243"/>
    </source>
</evidence>
<proteinExistence type="predicted"/>
<comment type="caution">
    <text evidence="2">The sequence shown here is derived from an EMBL/GenBank/DDBJ whole genome shotgun (WGS) entry which is preliminary data.</text>
</comment>
<dbReference type="EMBL" id="MFYX01000110">
    <property type="protein sequence ID" value="OGK02237.1"/>
    <property type="molecule type" value="Genomic_DNA"/>
</dbReference>
<dbReference type="InterPro" id="IPR008254">
    <property type="entry name" value="Flavodoxin/NO_synth"/>
</dbReference>
<dbReference type="Gene3D" id="3.40.50.360">
    <property type="match status" value="1"/>
</dbReference>
<dbReference type="InterPro" id="IPR029039">
    <property type="entry name" value="Flavoprotein-like_sf"/>
</dbReference>
<gene>
    <name evidence="2" type="ORF">A2519_16285</name>
</gene>
<dbReference type="GO" id="GO:0010181">
    <property type="term" value="F:FMN binding"/>
    <property type="evidence" value="ECO:0007669"/>
    <property type="project" value="InterPro"/>
</dbReference>
<dbReference type="AlphaFoldDB" id="A0A1F7F6T8"/>
<organism evidence="2 3">
    <name type="scientific">Candidatus Raymondbacteria bacterium RIFOXYD12_FULL_49_13</name>
    <dbReference type="NCBI Taxonomy" id="1817890"/>
    <lineage>
        <taxon>Bacteria</taxon>
        <taxon>Raymondiibacteriota</taxon>
    </lineage>
</organism>
<dbReference type="PROSITE" id="PS50902">
    <property type="entry name" value="FLAVODOXIN_LIKE"/>
    <property type="match status" value="1"/>
</dbReference>
<dbReference type="Pfam" id="PF00258">
    <property type="entry name" value="Flavodoxin_1"/>
    <property type="match status" value="1"/>
</dbReference>